<gene>
    <name evidence="14" type="ORF">IQ247_20350</name>
</gene>
<evidence type="ECO:0000256" key="10">
    <source>
        <dbReference type="ARBA" id="ARBA00023303"/>
    </source>
</evidence>
<evidence type="ECO:0000256" key="3">
    <source>
        <dbReference type="ARBA" id="ARBA00022538"/>
    </source>
</evidence>
<dbReference type="PANTHER" id="PTHR11767:SF102">
    <property type="entry name" value="INWARDLY RECTIFYING POTASSIUM CHANNEL 1, ISOFORM F"/>
    <property type="match status" value="1"/>
</dbReference>
<keyword evidence="4 11" id="KW-0812">Transmembrane</keyword>
<dbReference type="Pfam" id="PF17655">
    <property type="entry name" value="IRK_C"/>
    <property type="match status" value="1"/>
</dbReference>
<keyword evidence="9 11" id="KW-0472">Membrane</keyword>
<dbReference type="RefSeq" id="WP_193922954.1">
    <property type="nucleotide sequence ID" value="NZ_JADEWL010000080.1"/>
</dbReference>
<sequence>MNKNHRKKISARRTVNPDGNFNVVRKGVSKFDWGDLYHALLTLSWIKLFAVVAAGYVITNVLFAFLYLAAGDGVQNMRQGDFSDAFFFSVQTMATIGYGAMYPKTLFANILVAIEALLGLLGVSMGSGLVFARFSLLKARVMFSRVAVIAPYNGVPTLMFRVANERQSWILEAQVNVSLLTSEITQEGQTMRRFYNLPLFRDRSSLFALTWTVMHPINESSPLYNITLDKMLTDEMEILITLTGIDQTVSENIHAHHSYIPTEILWNHQFADILSKTQDGRRSIDYNRFHDTTPLENSSLINR</sequence>
<dbReference type="Proteomes" id="UP000620559">
    <property type="component" value="Unassembled WGS sequence"/>
</dbReference>
<name>A0A8J7JVW3_9CYAN</name>
<evidence type="ECO:0000256" key="4">
    <source>
        <dbReference type="ARBA" id="ARBA00022692"/>
    </source>
</evidence>
<dbReference type="InterPro" id="IPR013099">
    <property type="entry name" value="K_chnl_dom"/>
</dbReference>
<evidence type="ECO:0000313" key="15">
    <source>
        <dbReference type="Proteomes" id="UP000620559"/>
    </source>
</evidence>
<dbReference type="GO" id="GO:1990573">
    <property type="term" value="P:potassium ion import across plasma membrane"/>
    <property type="evidence" value="ECO:0007669"/>
    <property type="project" value="TreeGrafter"/>
</dbReference>
<keyword evidence="15" id="KW-1185">Reference proteome</keyword>
<dbReference type="Gene3D" id="1.10.287.70">
    <property type="match status" value="1"/>
</dbReference>
<dbReference type="Gene3D" id="2.60.40.1400">
    <property type="entry name" value="G protein-activated inward rectifier potassium channel 1"/>
    <property type="match status" value="1"/>
</dbReference>
<dbReference type="GO" id="GO:0005886">
    <property type="term" value="C:plasma membrane"/>
    <property type="evidence" value="ECO:0007669"/>
    <property type="project" value="TreeGrafter"/>
</dbReference>
<feature type="domain" description="Inward rectifier potassium channel C-terminal" evidence="13">
    <location>
        <begin position="141"/>
        <end position="296"/>
    </location>
</feature>
<dbReference type="PANTHER" id="PTHR11767">
    <property type="entry name" value="INWARD RECTIFIER POTASSIUM CHANNEL"/>
    <property type="match status" value="1"/>
</dbReference>
<dbReference type="InterPro" id="IPR013518">
    <property type="entry name" value="K_chnl_inward-rec_Kir_cyto"/>
</dbReference>
<organism evidence="14 15">
    <name type="scientific">Plectonema cf. radiosum LEGE 06105</name>
    <dbReference type="NCBI Taxonomy" id="945769"/>
    <lineage>
        <taxon>Bacteria</taxon>
        <taxon>Bacillati</taxon>
        <taxon>Cyanobacteriota</taxon>
        <taxon>Cyanophyceae</taxon>
        <taxon>Oscillatoriophycideae</taxon>
        <taxon>Oscillatoriales</taxon>
        <taxon>Microcoleaceae</taxon>
        <taxon>Plectonema</taxon>
    </lineage>
</organism>
<dbReference type="EMBL" id="JADEWL010000080">
    <property type="protein sequence ID" value="MBE9214990.1"/>
    <property type="molecule type" value="Genomic_DNA"/>
</dbReference>
<keyword evidence="2" id="KW-0813">Transport</keyword>
<comment type="subcellular location">
    <subcellularLocation>
        <location evidence="1">Membrane</location>
        <topology evidence="1">Multi-pass membrane protein</topology>
    </subcellularLocation>
</comment>
<feature type="transmembrane region" description="Helical" evidence="11">
    <location>
        <begin position="82"/>
        <end position="101"/>
    </location>
</feature>
<dbReference type="GO" id="GO:0034702">
    <property type="term" value="C:monoatomic ion channel complex"/>
    <property type="evidence" value="ECO:0007669"/>
    <property type="project" value="UniProtKB-KW"/>
</dbReference>
<dbReference type="PRINTS" id="PR01320">
    <property type="entry name" value="KIRCHANNEL"/>
</dbReference>
<feature type="domain" description="Potassium channel" evidence="12">
    <location>
        <begin position="63"/>
        <end position="125"/>
    </location>
</feature>
<feature type="transmembrane region" description="Helical" evidence="11">
    <location>
        <begin position="45"/>
        <end position="70"/>
    </location>
</feature>
<dbReference type="AlphaFoldDB" id="A0A8J7JVW3"/>
<dbReference type="Pfam" id="PF07885">
    <property type="entry name" value="Ion_trans_2"/>
    <property type="match status" value="1"/>
</dbReference>
<dbReference type="SUPFAM" id="SSF81324">
    <property type="entry name" value="Voltage-gated potassium channels"/>
    <property type="match status" value="1"/>
</dbReference>
<comment type="caution">
    <text evidence="14">The sequence shown here is derived from an EMBL/GenBank/DDBJ whole genome shotgun (WGS) entry which is preliminary data.</text>
</comment>
<protein>
    <submittedName>
        <fullName evidence="14">ATP-sensitive inward rectifier potassium channel 10</fullName>
    </submittedName>
</protein>
<keyword evidence="3" id="KW-0633">Potassium transport</keyword>
<dbReference type="InterPro" id="IPR041647">
    <property type="entry name" value="IRK_C"/>
</dbReference>
<evidence type="ECO:0000256" key="11">
    <source>
        <dbReference type="SAM" id="Phobius"/>
    </source>
</evidence>
<evidence type="ECO:0000259" key="13">
    <source>
        <dbReference type="Pfam" id="PF17655"/>
    </source>
</evidence>
<evidence type="ECO:0000256" key="9">
    <source>
        <dbReference type="ARBA" id="ARBA00023136"/>
    </source>
</evidence>
<evidence type="ECO:0000313" key="14">
    <source>
        <dbReference type="EMBL" id="MBE9214990.1"/>
    </source>
</evidence>
<reference evidence="14" key="1">
    <citation type="submission" date="2020-10" db="EMBL/GenBank/DDBJ databases">
        <authorList>
            <person name="Castelo-Branco R."/>
            <person name="Eusebio N."/>
            <person name="Adriana R."/>
            <person name="Vieira A."/>
            <person name="Brugerolle De Fraissinette N."/>
            <person name="Rezende De Castro R."/>
            <person name="Schneider M.P."/>
            <person name="Vasconcelos V."/>
            <person name="Leao P.N."/>
        </authorList>
    </citation>
    <scope>NUCLEOTIDE SEQUENCE</scope>
    <source>
        <strain evidence="14">LEGE 06105</strain>
    </source>
</reference>
<keyword evidence="10 14" id="KW-0407">Ion channel</keyword>
<dbReference type="InterPro" id="IPR016449">
    <property type="entry name" value="K_chnl_inward-rec_Kir"/>
</dbReference>
<evidence type="ECO:0000259" key="12">
    <source>
        <dbReference type="Pfam" id="PF07885"/>
    </source>
</evidence>
<dbReference type="GO" id="GO:0034765">
    <property type="term" value="P:regulation of monoatomic ion transmembrane transport"/>
    <property type="evidence" value="ECO:0007669"/>
    <property type="project" value="TreeGrafter"/>
</dbReference>
<evidence type="ECO:0000256" key="2">
    <source>
        <dbReference type="ARBA" id="ARBA00022448"/>
    </source>
</evidence>
<proteinExistence type="predicted"/>
<keyword evidence="8" id="KW-0406">Ion transport</keyword>
<evidence type="ECO:0000256" key="6">
    <source>
        <dbReference type="ARBA" id="ARBA00022958"/>
    </source>
</evidence>
<keyword evidence="6" id="KW-0630">Potassium</keyword>
<dbReference type="InterPro" id="IPR014756">
    <property type="entry name" value="Ig_E-set"/>
</dbReference>
<keyword evidence="7 11" id="KW-1133">Transmembrane helix</keyword>
<evidence type="ECO:0000256" key="7">
    <source>
        <dbReference type="ARBA" id="ARBA00022989"/>
    </source>
</evidence>
<evidence type="ECO:0000256" key="1">
    <source>
        <dbReference type="ARBA" id="ARBA00004141"/>
    </source>
</evidence>
<dbReference type="SUPFAM" id="SSF81296">
    <property type="entry name" value="E set domains"/>
    <property type="match status" value="1"/>
</dbReference>
<feature type="transmembrane region" description="Helical" evidence="11">
    <location>
        <begin position="107"/>
        <end position="132"/>
    </location>
</feature>
<accession>A0A8J7JVW3</accession>
<evidence type="ECO:0000256" key="8">
    <source>
        <dbReference type="ARBA" id="ARBA00023065"/>
    </source>
</evidence>
<dbReference type="GO" id="GO:0005242">
    <property type="term" value="F:inward rectifier potassium channel activity"/>
    <property type="evidence" value="ECO:0007669"/>
    <property type="project" value="InterPro"/>
</dbReference>
<evidence type="ECO:0000256" key="5">
    <source>
        <dbReference type="ARBA" id="ARBA00022882"/>
    </source>
</evidence>
<keyword evidence="5" id="KW-0851">Voltage-gated channel</keyword>